<dbReference type="PANTHER" id="PTHR43690:SF18">
    <property type="entry name" value="INSULIN-DEGRADING ENZYME-RELATED"/>
    <property type="match status" value="1"/>
</dbReference>
<name>A0A3P8SUD5_AMPPE</name>
<evidence type="ECO:0000256" key="1">
    <source>
        <dbReference type="ARBA" id="ARBA00022723"/>
    </source>
</evidence>
<reference evidence="3" key="3">
    <citation type="submission" date="2025-09" db="UniProtKB">
        <authorList>
            <consortium name="Ensembl"/>
        </authorList>
    </citation>
    <scope>IDENTIFICATION</scope>
</reference>
<feature type="compositionally biased region" description="Pro residues" evidence="2">
    <location>
        <begin position="268"/>
        <end position="279"/>
    </location>
</feature>
<dbReference type="GO" id="GO:0046872">
    <property type="term" value="F:metal ion binding"/>
    <property type="evidence" value="ECO:0007669"/>
    <property type="project" value="UniProtKB-KW"/>
</dbReference>
<keyword evidence="4" id="KW-1185">Reference proteome</keyword>
<feature type="compositionally biased region" description="Pro residues" evidence="2">
    <location>
        <begin position="209"/>
        <end position="218"/>
    </location>
</feature>
<dbReference type="InterPro" id="IPR050626">
    <property type="entry name" value="Peptidase_M16"/>
</dbReference>
<dbReference type="Gene3D" id="3.30.830.10">
    <property type="entry name" value="Metalloenzyme, LuxS/M16 peptidase-like"/>
    <property type="match status" value="1"/>
</dbReference>
<feature type="region of interest" description="Disordered" evidence="2">
    <location>
        <begin position="174"/>
        <end position="316"/>
    </location>
</feature>
<reference evidence="3 4" key="1">
    <citation type="submission" date="2018-03" db="EMBL/GenBank/DDBJ databases">
        <title>Finding Nemo's genes: A chromosome-scale reference assembly of the genome of the orange clownfish Amphiprion percula.</title>
        <authorList>
            <person name="Lehmann R."/>
        </authorList>
    </citation>
    <scope>NUCLEOTIDE SEQUENCE</scope>
</reference>
<evidence type="ECO:0000313" key="4">
    <source>
        <dbReference type="Proteomes" id="UP000265080"/>
    </source>
</evidence>
<dbReference type="Ensembl" id="ENSAPET00000016353.1">
    <property type="protein sequence ID" value="ENSAPEP00000015935.1"/>
    <property type="gene ID" value="ENSAPEG00000011356.1"/>
</dbReference>
<dbReference type="AlphaFoldDB" id="A0A3P8SUD5"/>
<dbReference type="Proteomes" id="UP000265080">
    <property type="component" value="Chromosome 6"/>
</dbReference>
<feature type="compositionally biased region" description="Low complexity" evidence="2">
    <location>
        <begin position="128"/>
        <end position="137"/>
    </location>
</feature>
<feature type="compositionally biased region" description="Pro residues" evidence="2">
    <location>
        <begin position="237"/>
        <end position="246"/>
    </location>
</feature>
<evidence type="ECO:0000313" key="3">
    <source>
        <dbReference type="Ensembl" id="ENSAPEP00000015935.1"/>
    </source>
</evidence>
<accession>A0A3P8SUD5</accession>
<protein>
    <submittedName>
        <fullName evidence="3">Uncharacterized protein</fullName>
    </submittedName>
</protein>
<dbReference type="PANTHER" id="PTHR43690">
    <property type="entry name" value="NARDILYSIN"/>
    <property type="match status" value="1"/>
</dbReference>
<dbReference type="GeneTree" id="ENSGT00940000155026"/>
<keyword evidence="1" id="KW-0479">Metal-binding</keyword>
<sequence length="344" mass="38911">MHRENMQTPCRKIPGKYQVYPTCRNTLGVLGLSVTMETWATKFSSEPMEAKIEDFLWSFGECLAALSEDAFNTQGMALIKPRKCEDAHLEKEVDHNCFKVVTQQYLFSRLHKEVNTTHTHTHTHTHTIETNTHTTETQQRHSSTWGPFHKDVTLISDIRSFTSTLPLHPYHKILSQAPPLPQDPQPGSAPTTRSIARPRRYHKILSQAPPLPQDPQPGPAVTTARPHRYHKSLSQAPPLPQDPQPGPAATTRSTARPRRYHKILSQAPPLPQEPQPSPAPTTRSSARPRPYHKILNQAPLLPQDPQPGPTPTTRSSYRPFHYHKILSSTMLGLFFLGVKFKHVK</sequence>
<feature type="region of interest" description="Disordered" evidence="2">
    <location>
        <begin position="120"/>
        <end position="147"/>
    </location>
</feature>
<dbReference type="STRING" id="161767.ENSAPEP00000015935"/>
<proteinExistence type="predicted"/>
<organism evidence="3 4">
    <name type="scientific">Amphiprion percula</name>
    <name type="common">Orange clownfish</name>
    <name type="synonym">Lutjanus percula</name>
    <dbReference type="NCBI Taxonomy" id="161767"/>
    <lineage>
        <taxon>Eukaryota</taxon>
        <taxon>Metazoa</taxon>
        <taxon>Chordata</taxon>
        <taxon>Craniata</taxon>
        <taxon>Vertebrata</taxon>
        <taxon>Euteleostomi</taxon>
        <taxon>Actinopterygii</taxon>
        <taxon>Neopterygii</taxon>
        <taxon>Teleostei</taxon>
        <taxon>Neoteleostei</taxon>
        <taxon>Acanthomorphata</taxon>
        <taxon>Ovalentaria</taxon>
        <taxon>Pomacentridae</taxon>
        <taxon>Amphiprion</taxon>
    </lineage>
</organism>
<reference evidence="3" key="2">
    <citation type="submission" date="2025-08" db="UniProtKB">
        <authorList>
            <consortium name="Ensembl"/>
        </authorList>
    </citation>
    <scope>IDENTIFICATION</scope>
</reference>
<evidence type="ECO:0000256" key="2">
    <source>
        <dbReference type="SAM" id="MobiDB-lite"/>
    </source>
</evidence>